<proteinExistence type="predicted"/>
<dbReference type="HOGENOM" id="CLU_799660_0_0_1"/>
<feature type="compositionally biased region" description="Polar residues" evidence="1">
    <location>
        <begin position="45"/>
        <end position="60"/>
    </location>
</feature>
<name>F7W6N4_SORMK</name>
<keyword evidence="3" id="KW-1185">Reference proteome</keyword>
<dbReference type="eggNOG" id="ENOG502TH63">
    <property type="taxonomic scope" value="Eukaryota"/>
</dbReference>
<organism evidence="2 3">
    <name type="scientific">Sordaria macrospora (strain ATCC MYA-333 / DSM 997 / K(L3346) / K-hell)</name>
    <dbReference type="NCBI Taxonomy" id="771870"/>
    <lineage>
        <taxon>Eukaryota</taxon>
        <taxon>Fungi</taxon>
        <taxon>Dikarya</taxon>
        <taxon>Ascomycota</taxon>
        <taxon>Pezizomycotina</taxon>
        <taxon>Sordariomycetes</taxon>
        <taxon>Sordariomycetidae</taxon>
        <taxon>Sordariales</taxon>
        <taxon>Sordariaceae</taxon>
        <taxon>Sordaria</taxon>
    </lineage>
</organism>
<sequence>MRELSRKDIDGHHHTQSHSLVICCGNVTAPRPTTSTAILTPASLPGSSLHQRAASSSNKINGRHHHGLASMTNSAPTMSDTDFRDEIAELLAPSVEARTAKGLNEDFPDDPNWTTHLPLDPNTLEAICRVNLPNFLIDRHSVAKRFKNHGFEQSDLGMSFTLRQYYQGNEGCAGERTRLGCFGPTDHKLGNYILEQSDGSILIWVRYTTVFELQPQEQGDTDCKFAWRDIGRIVAALDKAMTEHKRSASEVPKSSIFRAILPERFIVDKFQLVKFFFSEGAHSHREVKLESYNASPMVDFNGVQRPHGVIDTEFRVMFDSKGMAKLVVRTAHKSSLWPSEHVYELEA</sequence>
<dbReference type="InParanoid" id="F7W6N4"/>
<comment type="caution">
    <text evidence="2">The sequence shown here is derived from an EMBL/GenBank/DDBJ whole genome shotgun (WGS) entry which is preliminary data.</text>
</comment>
<evidence type="ECO:0000313" key="3">
    <source>
        <dbReference type="Proteomes" id="UP000001881"/>
    </source>
</evidence>
<dbReference type="KEGG" id="smp:10802047"/>
<gene>
    <name evidence="2" type="ORF">SMAC_06392</name>
</gene>
<dbReference type="EMBL" id="CABT02000035">
    <property type="protein sequence ID" value="CCC13173.1"/>
    <property type="molecule type" value="Genomic_DNA"/>
</dbReference>
<feature type="region of interest" description="Disordered" evidence="1">
    <location>
        <begin position="36"/>
        <end position="66"/>
    </location>
</feature>
<dbReference type="AlphaFoldDB" id="F7W6N4"/>
<evidence type="ECO:0000256" key="1">
    <source>
        <dbReference type="SAM" id="MobiDB-lite"/>
    </source>
</evidence>
<accession>F7W6N4</accession>
<dbReference type="Proteomes" id="UP000001881">
    <property type="component" value="Unassembled WGS sequence"/>
</dbReference>
<reference evidence="2 3" key="1">
    <citation type="journal article" date="2010" name="PLoS Genet.">
        <title>De novo assembly of a 40 Mb eukaryotic genome from short sequence reads: Sordaria macrospora, a model organism for fungal morphogenesis.</title>
        <authorList>
            <person name="Nowrousian M."/>
            <person name="Stajich J."/>
            <person name="Chu M."/>
            <person name="Engh I."/>
            <person name="Espagne E."/>
            <person name="Halliday K."/>
            <person name="Kamerewerd J."/>
            <person name="Kempken F."/>
            <person name="Knab B."/>
            <person name="Kuo H.C."/>
            <person name="Osiewacz H.D."/>
            <person name="Poeggeler S."/>
            <person name="Read N."/>
            <person name="Seiler S."/>
            <person name="Smith K."/>
            <person name="Zickler D."/>
            <person name="Kueck U."/>
            <person name="Freitag M."/>
        </authorList>
    </citation>
    <scope>NUCLEOTIDE SEQUENCE [LARGE SCALE GENOMIC DNA]</scope>
    <source>
        <strain evidence="3">ATCC MYA-333 / DSM 997 / K(L3346) / K-hell</strain>
        <tissue evidence="2">Mycelium</tissue>
    </source>
</reference>
<protein>
    <submittedName>
        <fullName evidence="2">WGS project CABT00000000 data, contig 2.35</fullName>
    </submittedName>
</protein>
<evidence type="ECO:0000313" key="2">
    <source>
        <dbReference type="EMBL" id="CCC13173.1"/>
    </source>
</evidence>
<dbReference type="VEuPathDB" id="FungiDB:SMAC_06392"/>
<dbReference type="GeneID" id="10802047"/>